<gene>
    <name evidence="5" type="ORF">V3390_03320</name>
</gene>
<evidence type="ECO:0000256" key="2">
    <source>
        <dbReference type="SAM" id="Coils"/>
    </source>
</evidence>
<dbReference type="Pfam" id="PF00691">
    <property type="entry name" value="OmpA"/>
    <property type="match status" value="1"/>
</dbReference>
<protein>
    <submittedName>
        <fullName evidence="5">OmpA family protein</fullName>
    </submittedName>
</protein>
<dbReference type="PROSITE" id="PS51123">
    <property type="entry name" value="OMPA_2"/>
    <property type="match status" value="1"/>
</dbReference>
<keyword evidence="1" id="KW-0472">Membrane</keyword>
<accession>A0ABU7UXF8</accession>
<name>A0ABU7UXF8_9GAMM</name>
<dbReference type="Gene3D" id="3.30.1330.60">
    <property type="entry name" value="OmpA-like domain"/>
    <property type="match status" value="1"/>
</dbReference>
<dbReference type="RefSeq" id="WP_331703334.1">
    <property type="nucleotide sequence ID" value="NZ_JAZHBO010000001.1"/>
</dbReference>
<dbReference type="EMBL" id="JAZHBO010000001">
    <property type="protein sequence ID" value="MEF2155262.1"/>
    <property type="molecule type" value="Genomic_DNA"/>
</dbReference>
<reference evidence="5 6" key="1">
    <citation type="submission" date="2024-01" db="EMBL/GenBank/DDBJ databases">
        <title>Novel species of the genus Luteimonas isolated from rivers.</title>
        <authorList>
            <person name="Lu H."/>
        </authorList>
    </citation>
    <scope>NUCLEOTIDE SEQUENCE [LARGE SCALE GENOMIC DNA]</scope>
    <source>
        <strain evidence="5 6">FXH3W</strain>
    </source>
</reference>
<feature type="signal peptide" evidence="3">
    <location>
        <begin position="1"/>
        <end position="22"/>
    </location>
</feature>
<evidence type="ECO:0000256" key="1">
    <source>
        <dbReference type="PROSITE-ProRule" id="PRU00473"/>
    </source>
</evidence>
<evidence type="ECO:0000313" key="5">
    <source>
        <dbReference type="EMBL" id="MEF2155262.1"/>
    </source>
</evidence>
<evidence type="ECO:0000313" key="6">
    <source>
        <dbReference type="Proteomes" id="UP001356170"/>
    </source>
</evidence>
<proteinExistence type="predicted"/>
<dbReference type="CDD" id="cd07185">
    <property type="entry name" value="OmpA_C-like"/>
    <property type="match status" value="1"/>
</dbReference>
<dbReference type="InterPro" id="IPR050330">
    <property type="entry name" value="Bact_OuterMem_StrucFunc"/>
</dbReference>
<sequence>MNRAAWMLSVALLASPVGVAIAQDTAVVKVDMAAQLRARLQTLDADSRYNNLAMFERSRAAQALAAFENARNKDKPEKLFLAETRVTIAETAAKTQLLDGEIIGMDREIADLNLELTRRENQRIAAENERLKIEAANREEEARKLREQAAAAQTALDQIEAAEQSKLNQARAADLKLAKEEAELVAGSKLPPALMDQRGEVFTLSGDAFAAANSATLSSKGLAQIRVLAEYIKITTGGAIAVQGHTDNTGNEAAQLTLSKARAESVVAALKKAGTPAARLQPAQGLGATVDLVNNDTAANRWKNKRVEVVIAPPAVQ</sequence>
<dbReference type="InterPro" id="IPR006665">
    <property type="entry name" value="OmpA-like"/>
</dbReference>
<dbReference type="InterPro" id="IPR036737">
    <property type="entry name" value="OmpA-like_sf"/>
</dbReference>
<dbReference type="PANTHER" id="PTHR30329">
    <property type="entry name" value="STATOR ELEMENT OF FLAGELLAR MOTOR COMPLEX"/>
    <property type="match status" value="1"/>
</dbReference>
<feature type="domain" description="OmpA-like" evidence="4">
    <location>
        <begin position="197"/>
        <end position="315"/>
    </location>
</feature>
<keyword evidence="2" id="KW-0175">Coiled coil</keyword>
<organism evidence="5 6">
    <name type="scientific">Aquilutibacter rugosus</name>
    <dbReference type="NCBI Taxonomy" id="3115820"/>
    <lineage>
        <taxon>Bacteria</taxon>
        <taxon>Pseudomonadati</taxon>
        <taxon>Pseudomonadota</taxon>
        <taxon>Gammaproteobacteria</taxon>
        <taxon>Lysobacterales</taxon>
        <taxon>Lysobacteraceae</taxon>
        <taxon>Aquilutibacter</taxon>
    </lineage>
</organism>
<comment type="caution">
    <text evidence="5">The sequence shown here is derived from an EMBL/GenBank/DDBJ whole genome shotgun (WGS) entry which is preliminary data.</text>
</comment>
<feature type="chain" id="PRO_5045412731" evidence="3">
    <location>
        <begin position="23"/>
        <end position="317"/>
    </location>
</feature>
<keyword evidence="6" id="KW-1185">Reference proteome</keyword>
<dbReference type="Proteomes" id="UP001356170">
    <property type="component" value="Unassembled WGS sequence"/>
</dbReference>
<dbReference type="PANTHER" id="PTHR30329:SF21">
    <property type="entry name" value="LIPOPROTEIN YIAD-RELATED"/>
    <property type="match status" value="1"/>
</dbReference>
<keyword evidence="3" id="KW-0732">Signal</keyword>
<feature type="coiled-coil region" evidence="2">
    <location>
        <begin position="109"/>
        <end position="165"/>
    </location>
</feature>
<dbReference type="SUPFAM" id="SSF103088">
    <property type="entry name" value="OmpA-like"/>
    <property type="match status" value="1"/>
</dbReference>
<evidence type="ECO:0000259" key="4">
    <source>
        <dbReference type="PROSITE" id="PS51123"/>
    </source>
</evidence>
<evidence type="ECO:0000256" key="3">
    <source>
        <dbReference type="SAM" id="SignalP"/>
    </source>
</evidence>